<dbReference type="InterPro" id="IPR003675">
    <property type="entry name" value="Rce1/LyrA-like_dom"/>
</dbReference>
<evidence type="ECO:0000259" key="2">
    <source>
        <dbReference type="Pfam" id="PF02517"/>
    </source>
</evidence>
<keyword evidence="4" id="KW-0378">Hydrolase</keyword>
<dbReference type="GO" id="GO:0080120">
    <property type="term" value="P:CAAX-box protein maturation"/>
    <property type="evidence" value="ECO:0007669"/>
    <property type="project" value="UniProtKB-ARBA"/>
</dbReference>
<dbReference type="AlphaFoldDB" id="A0A975TT81"/>
<reference evidence="4 5" key="1">
    <citation type="submission" date="2021-07" db="EMBL/GenBank/DDBJ databases">
        <title>Karlodiniumbacter phycospheric gen. nov., sp. nov., a phycosphere bacterium isolated from karlodinium veneficum.</title>
        <authorList>
            <person name="Peng Y."/>
            <person name="Jiang L."/>
            <person name="Lee J."/>
        </authorList>
    </citation>
    <scope>NUCLEOTIDE SEQUENCE</scope>
    <source>
        <strain evidence="4 5">N5</strain>
    </source>
</reference>
<feature type="transmembrane region" description="Helical" evidence="1">
    <location>
        <begin position="203"/>
        <end position="222"/>
    </location>
</feature>
<keyword evidence="4" id="KW-0645">Protease</keyword>
<sequence>MQYSAHVEFVAPARARPQIWRLLVGLIVAMLIYAFGIGFVFGGIYLVAGYEGMQTWATEMVEATGPTGTLLILATFFGMALGPMLAVVLLHRRSVGSLFGPFPRMVRHFLVAMGVCVLAYGVSFLLPSDLRIEPAMERALWLSFLPMALVGILLQTGAEEVLFRGYLQQQLAARFASPLIWMVLPSALFASLHYQPELMGDNALYVVAATGLFGLLAADLTARTGSIGAAWGFHFANNVVAILIVALDGPLSGLALYTAPLSAASEEIRPLILLDMGTTVVTWVLIRLAVTRA</sequence>
<feature type="transmembrane region" description="Helical" evidence="1">
    <location>
        <begin position="234"/>
        <end position="259"/>
    </location>
</feature>
<accession>A0A975TT81</accession>
<feature type="transmembrane region" description="Helical" evidence="1">
    <location>
        <begin position="22"/>
        <end position="48"/>
    </location>
</feature>
<keyword evidence="1" id="KW-1133">Transmembrane helix</keyword>
<dbReference type="InterPro" id="IPR052710">
    <property type="entry name" value="CAAX_protease"/>
</dbReference>
<organism evidence="4">
    <name type="scientific">Gymnodinialimonas phycosphaerae</name>
    <dbReference type="NCBI Taxonomy" id="2841589"/>
    <lineage>
        <taxon>Bacteria</taxon>
        <taxon>Pseudomonadati</taxon>
        <taxon>Pseudomonadota</taxon>
        <taxon>Alphaproteobacteria</taxon>
        <taxon>Rhodobacterales</taxon>
        <taxon>Paracoccaceae</taxon>
        <taxon>Gymnodinialimonas</taxon>
    </lineage>
</organism>
<feature type="transmembrane region" description="Helical" evidence="1">
    <location>
        <begin position="139"/>
        <end position="159"/>
    </location>
</feature>
<name>A0A975TT81_9RHOB</name>
<evidence type="ECO:0000313" key="5">
    <source>
        <dbReference type="Proteomes" id="UP000693972"/>
    </source>
</evidence>
<dbReference type="EMBL" id="JAIMBW010000001">
    <property type="protein sequence ID" value="MBY4894147.1"/>
    <property type="molecule type" value="Genomic_DNA"/>
</dbReference>
<feature type="transmembrane region" description="Helical" evidence="1">
    <location>
        <begin position="109"/>
        <end position="127"/>
    </location>
</feature>
<feature type="transmembrane region" description="Helical" evidence="1">
    <location>
        <begin position="271"/>
        <end position="290"/>
    </location>
</feature>
<dbReference type="PANTHER" id="PTHR36435">
    <property type="entry name" value="SLR1288 PROTEIN"/>
    <property type="match status" value="1"/>
</dbReference>
<dbReference type="PANTHER" id="PTHR36435:SF1">
    <property type="entry name" value="CAAX AMINO TERMINAL PROTEASE FAMILY PROTEIN"/>
    <property type="match status" value="1"/>
</dbReference>
<evidence type="ECO:0000256" key="1">
    <source>
        <dbReference type="SAM" id="Phobius"/>
    </source>
</evidence>
<gene>
    <name evidence="3" type="ORF">KUL25_15425</name>
    <name evidence="4" type="ORF">KUL25_15430</name>
</gene>
<dbReference type="GO" id="GO:0004175">
    <property type="term" value="F:endopeptidase activity"/>
    <property type="evidence" value="ECO:0007669"/>
    <property type="project" value="UniProtKB-ARBA"/>
</dbReference>
<evidence type="ECO:0000313" key="4">
    <source>
        <dbReference type="EMBL" id="QXL86830.1"/>
    </source>
</evidence>
<keyword evidence="1" id="KW-0812">Transmembrane</keyword>
<dbReference type="RefSeq" id="WP_257893754.1">
    <property type="nucleotide sequence ID" value="NZ_JAIMBW010000001.1"/>
</dbReference>
<feature type="transmembrane region" description="Helical" evidence="1">
    <location>
        <begin position="171"/>
        <end position="191"/>
    </location>
</feature>
<evidence type="ECO:0000313" key="3">
    <source>
        <dbReference type="EMBL" id="MBY4894147.1"/>
    </source>
</evidence>
<keyword evidence="5" id="KW-1185">Reference proteome</keyword>
<dbReference type="Pfam" id="PF02517">
    <property type="entry name" value="Rce1-like"/>
    <property type="match status" value="1"/>
</dbReference>
<feature type="transmembrane region" description="Helical" evidence="1">
    <location>
        <begin position="68"/>
        <end position="89"/>
    </location>
</feature>
<protein>
    <submittedName>
        <fullName evidence="4">CPBP family intramembrane metalloprotease</fullName>
    </submittedName>
</protein>
<feature type="domain" description="CAAX prenyl protease 2/Lysostaphin resistance protein A-like" evidence="2">
    <location>
        <begin position="143"/>
        <end position="240"/>
    </location>
</feature>
<keyword evidence="1" id="KW-0472">Membrane</keyword>
<keyword evidence="4" id="KW-0482">Metalloprotease</keyword>
<proteinExistence type="predicted"/>
<dbReference type="Proteomes" id="UP000693972">
    <property type="component" value="Unassembled WGS sequence"/>
</dbReference>
<dbReference type="EMBL" id="CP078073">
    <property type="protein sequence ID" value="QXL86830.1"/>
    <property type="molecule type" value="Genomic_DNA"/>
</dbReference>
<dbReference type="GO" id="GO:0008237">
    <property type="term" value="F:metallopeptidase activity"/>
    <property type="evidence" value="ECO:0007669"/>
    <property type="project" value="UniProtKB-KW"/>
</dbReference>